<keyword evidence="2" id="KW-1185">Reference proteome</keyword>
<dbReference type="EMBL" id="CAJJDO010000125">
    <property type="protein sequence ID" value="CAD8200602.1"/>
    <property type="molecule type" value="Genomic_DNA"/>
</dbReference>
<protein>
    <submittedName>
        <fullName evidence="1">Uncharacterized protein</fullName>
    </submittedName>
</protein>
<dbReference type="Proteomes" id="UP000689195">
    <property type="component" value="Unassembled WGS sequence"/>
</dbReference>
<name>A0A8S1XJH0_9CILI</name>
<dbReference type="AlphaFoldDB" id="A0A8S1XJH0"/>
<accession>A0A8S1XJH0</accession>
<organism evidence="1 2">
    <name type="scientific">Paramecium pentaurelia</name>
    <dbReference type="NCBI Taxonomy" id="43138"/>
    <lineage>
        <taxon>Eukaryota</taxon>
        <taxon>Sar</taxon>
        <taxon>Alveolata</taxon>
        <taxon>Ciliophora</taxon>
        <taxon>Intramacronucleata</taxon>
        <taxon>Oligohymenophorea</taxon>
        <taxon>Peniculida</taxon>
        <taxon>Parameciidae</taxon>
        <taxon>Paramecium</taxon>
    </lineage>
</organism>
<comment type="caution">
    <text evidence="1">The sequence shown here is derived from an EMBL/GenBank/DDBJ whole genome shotgun (WGS) entry which is preliminary data.</text>
</comment>
<gene>
    <name evidence="1" type="ORF">PPENT_87.1.T1250038</name>
</gene>
<evidence type="ECO:0000313" key="1">
    <source>
        <dbReference type="EMBL" id="CAD8200602.1"/>
    </source>
</evidence>
<reference evidence="1" key="1">
    <citation type="submission" date="2021-01" db="EMBL/GenBank/DDBJ databases">
        <authorList>
            <consortium name="Genoscope - CEA"/>
            <person name="William W."/>
        </authorList>
    </citation>
    <scope>NUCLEOTIDE SEQUENCE</scope>
</reference>
<proteinExistence type="predicted"/>
<evidence type="ECO:0000313" key="2">
    <source>
        <dbReference type="Proteomes" id="UP000689195"/>
    </source>
</evidence>
<sequence>MPVEQIQVQKIIHMHYLLVMFQNMSNFMCKIMSNNRNFSIGMCSKYLDTQLLKIKILCYTLKKGLVVMTSLNLKRMFLCKPHQNIIKEQKIFHPLEQQGQLLIMQ</sequence>